<dbReference type="PROSITE" id="PS51257">
    <property type="entry name" value="PROKAR_LIPOPROTEIN"/>
    <property type="match status" value="1"/>
</dbReference>
<accession>A0A937D9L7</accession>
<organism evidence="3 4">
    <name type="scientific">Aquimarina mytili</name>
    <dbReference type="NCBI Taxonomy" id="874423"/>
    <lineage>
        <taxon>Bacteria</taxon>
        <taxon>Pseudomonadati</taxon>
        <taxon>Bacteroidota</taxon>
        <taxon>Flavobacteriia</taxon>
        <taxon>Flavobacteriales</taxon>
        <taxon>Flavobacteriaceae</taxon>
        <taxon>Aquimarina</taxon>
    </lineage>
</organism>
<dbReference type="PROSITE" id="PS50213">
    <property type="entry name" value="FAS1"/>
    <property type="match status" value="3"/>
</dbReference>
<dbReference type="EMBL" id="JAERQJ010000007">
    <property type="protein sequence ID" value="MBL0685180.1"/>
    <property type="molecule type" value="Genomic_DNA"/>
</dbReference>
<feature type="domain" description="FAS1" evidence="2">
    <location>
        <begin position="305"/>
        <end position="443"/>
    </location>
</feature>
<reference evidence="3" key="1">
    <citation type="submission" date="2021-01" db="EMBL/GenBank/DDBJ databases">
        <authorList>
            <person name="Zhong Y.L."/>
        </authorList>
    </citation>
    <scope>NUCLEOTIDE SEQUENCE</scope>
    <source>
        <strain evidence="3">KCTC 23302</strain>
    </source>
</reference>
<evidence type="ECO:0000313" key="3">
    <source>
        <dbReference type="EMBL" id="MBL0685180.1"/>
    </source>
</evidence>
<dbReference type="SMART" id="SM00554">
    <property type="entry name" value="FAS1"/>
    <property type="match status" value="3"/>
</dbReference>
<sequence>MKIKNFFKVILITVFVATTYSCSDDDDTTFPPVSETIADFVAANPDYSSLLAALERADLVTTLSGQGSFTVFAPDNAAFEEFLNGAALTDVPVEDLRAVLLNHVLGAEVTSGQITTGYQTNLAEFSSYIDKTGDAVTINGASRVTVADIDRSNGVIHAIDKVIGIPTMLDFVTLDPNLSSLASVASTNSNDVVVATLGNEEADLTLLAPDNAAFTALGDVSGLSSTEIEQILLNHAISGSLLSTALSTSYGSTLASYGMPSNGINLSIYINTDDGVSFNGISDVTTADIRAVNGVIHIVDAVITLPDVTTFATADPTFSTLATALGDASLVLALQAENGSGTPTAPFTIFAPTNAAFTALGDLPTGNALTNVLTYHVIENNNVRSTGLAAVAGAVETVNGADVTITADPATVEGGGNEGNASNIIVVDVQASNGVIHAIDRVLLPPVL</sequence>
<feature type="domain" description="FAS1" evidence="2">
    <location>
        <begin position="165"/>
        <end position="303"/>
    </location>
</feature>
<name>A0A937D9L7_9FLAO</name>
<evidence type="ECO:0000256" key="1">
    <source>
        <dbReference type="SAM" id="SignalP"/>
    </source>
</evidence>
<gene>
    <name evidence="3" type="ORF">JJQ60_16730</name>
</gene>
<evidence type="ECO:0000259" key="2">
    <source>
        <dbReference type="PROSITE" id="PS50213"/>
    </source>
</evidence>
<dbReference type="Gene3D" id="2.30.180.10">
    <property type="entry name" value="FAS1 domain"/>
    <property type="match status" value="3"/>
</dbReference>
<feature type="chain" id="PRO_5037887329" evidence="1">
    <location>
        <begin position="24"/>
        <end position="448"/>
    </location>
</feature>
<dbReference type="InterPro" id="IPR036378">
    <property type="entry name" value="FAS1_dom_sf"/>
</dbReference>
<evidence type="ECO:0000313" key="4">
    <source>
        <dbReference type="Proteomes" id="UP000651057"/>
    </source>
</evidence>
<dbReference type="RefSeq" id="WP_201922974.1">
    <property type="nucleotide sequence ID" value="NZ_BAABAX010000020.1"/>
</dbReference>
<dbReference type="PANTHER" id="PTHR10900">
    <property type="entry name" value="PERIOSTIN-RELATED"/>
    <property type="match status" value="1"/>
</dbReference>
<dbReference type="AlphaFoldDB" id="A0A937D9L7"/>
<proteinExistence type="predicted"/>
<keyword evidence="4" id="KW-1185">Reference proteome</keyword>
<dbReference type="FunFam" id="2.30.180.10:FF:000032">
    <property type="entry name" value="Fasciclin domain-containing protein, putative"/>
    <property type="match status" value="1"/>
</dbReference>
<dbReference type="Proteomes" id="UP000651057">
    <property type="component" value="Unassembled WGS sequence"/>
</dbReference>
<keyword evidence="1" id="KW-0732">Signal</keyword>
<dbReference type="InterPro" id="IPR000782">
    <property type="entry name" value="FAS1_domain"/>
</dbReference>
<feature type="signal peptide" evidence="1">
    <location>
        <begin position="1"/>
        <end position="23"/>
    </location>
</feature>
<dbReference type="SUPFAM" id="SSF82153">
    <property type="entry name" value="FAS1 domain"/>
    <property type="match status" value="3"/>
</dbReference>
<feature type="domain" description="FAS1" evidence="2">
    <location>
        <begin position="34"/>
        <end position="163"/>
    </location>
</feature>
<dbReference type="GO" id="GO:0005615">
    <property type="term" value="C:extracellular space"/>
    <property type="evidence" value="ECO:0007669"/>
    <property type="project" value="TreeGrafter"/>
</dbReference>
<protein>
    <submittedName>
        <fullName evidence="3">Fasciclin domain-containing protein</fullName>
    </submittedName>
</protein>
<comment type="caution">
    <text evidence="3">The sequence shown here is derived from an EMBL/GenBank/DDBJ whole genome shotgun (WGS) entry which is preliminary data.</text>
</comment>
<dbReference type="InterPro" id="IPR050904">
    <property type="entry name" value="Adhesion/Biosynth-related"/>
</dbReference>
<dbReference type="Pfam" id="PF02469">
    <property type="entry name" value="Fasciclin"/>
    <property type="match status" value="3"/>
</dbReference>
<dbReference type="PANTHER" id="PTHR10900:SF77">
    <property type="entry name" value="FI19380P1"/>
    <property type="match status" value="1"/>
</dbReference>